<evidence type="ECO:0000313" key="18">
    <source>
        <dbReference type="Proteomes" id="UP000244064"/>
    </source>
</evidence>
<evidence type="ECO:0000256" key="13">
    <source>
        <dbReference type="PIRSR" id="PIRSR638639-51"/>
    </source>
</evidence>
<dbReference type="InterPro" id="IPR031811">
    <property type="entry name" value="ALGX/ALGJ_SGNH-like"/>
</dbReference>
<organism evidence="17 18">
    <name type="scientific">Pseudomonas mangrovi</name>
    <dbReference type="NCBI Taxonomy" id="2161748"/>
    <lineage>
        <taxon>Bacteria</taxon>
        <taxon>Pseudomonadati</taxon>
        <taxon>Pseudomonadota</taxon>
        <taxon>Gammaproteobacteria</taxon>
        <taxon>Pseudomonadales</taxon>
        <taxon>Pseudomonadaceae</taxon>
        <taxon>Pseudomonas</taxon>
    </lineage>
</organism>
<evidence type="ECO:0000256" key="5">
    <source>
        <dbReference type="ARBA" id="ARBA00022679"/>
    </source>
</evidence>
<sequence>MKRLLQQGAALTLALSGLMAPAFAEDGKKAPCVDLECLICPQLSDPAQYAEGRMKLLAEITPGKDNWLFRSGVDLTNQFGIPKHMEPEFKRLMDTFKAKGTHVVVAVQPTRGLMHRDKLYPDKMHGFDYAKSSASLRAFLEQMRRSGAIVPDIMPMVENPPADYFFRRDHHWTPTGSQITARITADEIMRQPFYAELTKKSYVTSPGIMLYKDGTLNLGLAHICGNNYGIQYMRGHETIPADSDASALFDDETVTEVVMVGTSNSASREDETKQYNFDGFIKEYLSVDLLNFALPGAGQDGSLTQFLLSPDYDFKAPPKMIIWELPANYPLDTPITYRQLIPAINGGCKAKPDMVKASSTVKVPSLSPHQRIELLSNAGANRKDLSRLRDGFLSLKISDKNLKHFYIITYYDNGERDKIWFRRDAIVDGGQYYLEFSRDAKFQGANLLSVFMEPTEEIKSAVNVETQVCL</sequence>
<feature type="disulfide bond" evidence="13">
    <location>
        <begin position="40"/>
        <end position="224"/>
    </location>
</feature>
<protein>
    <recommendedName>
        <fullName evidence="4">Alginate biosynthesis protein AlgX</fullName>
    </recommendedName>
    <alternativeName>
        <fullName evidence="11">Probable alginate O-acetyltransferase AlgX</fullName>
    </alternativeName>
</protein>
<dbReference type="Gene3D" id="2.60.120.1380">
    <property type="entry name" value="C-terminal carbohydrate-binding module"/>
    <property type="match status" value="1"/>
</dbReference>
<reference evidence="17 18" key="1">
    <citation type="submission" date="2018-04" db="EMBL/GenBank/DDBJ databases">
        <title>Pseudomonas sp. nov., isolated from mangrove soil.</title>
        <authorList>
            <person name="Chen C."/>
        </authorList>
    </citation>
    <scope>NUCLEOTIDE SEQUENCE [LARGE SCALE GENOMIC DNA]</scope>
    <source>
        <strain evidence="17 18">TC-11</strain>
    </source>
</reference>
<comment type="caution">
    <text evidence="17">The sequence shown here is derived from an EMBL/GenBank/DDBJ whole genome shotgun (WGS) entry which is preliminary data.</text>
</comment>
<feature type="active site" evidence="12">
    <location>
        <position position="169"/>
    </location>
</feature>
<feature type="domain" description="AlgX/AlgJ SGNH hydrolase-like" evidence="15">
    <location>
        <begin position="61"/>
        <end position="326"/>
    </location>
</feature>
<evidence type="ECO:0000256" key="10">
    <source>
        <dbReference type="ARBA" id="ARBA00023315"/>
    </source>
</evidence>
<dbReference type="RefSeq" id="WP_108107330.1">
    <property type="nucleotide sequence ID" value="NZ_QASN01000018.1"/>
</dbReference>
<dbReference type="Pfam" id="PF16824">
    <property type="entry name" value="CBM_26"/>
    <property type="match status" value="1"/>
</dbReference>
<evidence type="ECO:0000256" key="4">
    <source>
        <dbReference type="ARBA" id="ARBA00013937"/>
    </source>
</evidence>
<feature type="active site" description="Nucleophile" evidence="12">
    <location>
        <position position="263"/>
    </location>
</feature>
<keyword evidence="18" id="KW-1185">Reference proteome</keyword>
<keyword evidence="10" id="KW-0012">Acyltransferase</keyword>
<dbReference type="AlphaFoldDB" id="A0A2T5P911"/>
<evidence type="ECO:0000256" key="7">
    <source>
        <dbReference type="ARBA" id="ARBA00022764"/>
    </source>
</evidence>
<evidence type="ECO:0000313" key="17">
    <source>
        <dbReference type="EMBL" id="PTU74222.1"/>
    </source>
</evidence>
<dbReference type="InterPro" id="IPR038639">
    <property type="entry name" value="AlgX_C_sf"/>
</dbReference>
<dbReference type="CDD" id="cd14441">
    <property type="entry name" value="AlgX_N"/>
    <property type="match status" value="1"/>
</dbReference>
<accession>A0A2T5P911</accession>
<dbReference type="GO" id="GO:0016746">
    <property type="term" value="F:acyltransferase activity"/>
    <property type="evidence" value="ECO:0007669"/>
    <property type="project" value="UniProtKB-KW"/>
</dbReference>
<comment type="pathway">
    <text evidence="2">Glycan biosynthesis; alginate biosynthesis.</text>
</comment>
<dbReference type="UniPathway" id="UPA00286"/>
<evidence type="ECO:0000256" key="3">
    <source>
        <dbReference type="ARBA" id="ARBA00006553"/>
    </source>
</evidence>
<evidence type="ECO:0000256" key="9">
    <source>
        <dbReference type="ARBA" id="ARBA00023157"/>
    </source>
</evidence>
<evidence type="ECO:0000259" key="16">
    <source>
        <dbReference type="Pfam" id="PF16824"/>
    </source>
</evidence>
<keyword evidence="6 14" id="KW-0732">Signal</keyword>
<feature type="signal peptide" evidence="14">
    <location>
        <begin position="1"/>
        <end position="24"/>
    </location>
</feature>
<feature type="disulfide bond" evidence="13">
    <location>
        <begin position="348"/>
        <end position="469"/>
    </location>
</feature>
<dbReference type="GO" id="GO:0042597">
    <property type="term" value="C:periplasmic space"/>
    <property type="evidence" value="ECO:0007669"/>
    <property type="project" value="UniProtKB-SubCell"/>
</dbReference>
<dbReference type="CDD" id="cd14487">
    <property type="entry name" value="AlgX_C"/>
    <property type="match status" value="1"/>
</dbReference>
<evidence type="ECO:0000256" key="1">
    <source>
        <dbReference type="ARBA" id="ARBA00004418"/>
    </source>
</evidence>
<dbReference type="InterPro" id="IPR034655">
    <property type="entry name" value="AlgX_N"/>
</dbReference>
<feature type="active site" description="Proton acceptor" evidence="12">
    <location>
        <position position="171"/>
    </location>
</feature>
<keyword evidence="8" id="KW-0016">Alginate biosynthesis</keyword>
<evidence type="ECO:0000259" key="15">
    <source>
        <dbReference type="Pfam" id="PF16822"/>
    </source>
</evidence>
<evidence type="ECO:0000256" key="6">
    <source>
        <dbReference type="ARBA" id="ARBA00022729"/>
    </source>
</evidence>
<evidence type="ECO:0000256" key="11">
    <source>
        <dbReference type="ARBA" id="ARBA00032384"/>
    </source>
</evidence>
<keyword evidence="5" id="KW-0808">Transferase</keyword>
<proteinExistence type="inferred from homology"/>
<feature type="domain" description="Alginate biosynthesis protein AlgX C-terminal carbohydrate-binding module" evidence="16">
    <location>
        <begin position="347"/>
        <end position="469"/>
    </location>
</feature>
<dbReference type="Pfam" id="PF16822">
    <property type="entry name" value="ALGX"/>
    <property type="match status" value="1"/>
</dbReference>
<dbReference type="InterPro" id="IPR031798">
    <property type="entry name" value="AlgX_C"/>
</dbReference>
<evidence type="ECO:0000256" key="2">
    <source>
        <dbReference type="ARBA" id="ARBA00005182"/>
    </source>
</evidence>
<dbReference type="Proteomes" id="UP000244064">
    <property type="component" value="Unassembled WGS sequence"/>
</dbReference>
<dbReference type="OrthoDB" id="6773032at2"/>
<gene>
    <name evidence="17" type="ORF">DBO85_11025</name>
</gene>
<evidence type="ECO:0000256" key="12">
    <source>
        <dbReference type="PIRSR" id="PIRSR638639-50"/>
    </source>
</evidence>
<name>A0A2T5P911_9PSED</name>
<evidence type="ECO:0000256" key="14">
    <source>
        <dbReference type="SAM" id="SignalP"/>
    </source>
</evidence>
<dbReference type="GO" id="GO:0042121">
    <property type="term" value="P:alginic acid biosynthetic process"/>
    <property type="evidence" value="ECO:0007669"/>
    <property type="project" value="UniProtKB-UniPathway"/>
</dbReference>
<feature type="chain" id="PRO_5015462687" description="Alginate biosynthesis protein AlgX" evidence="14">
    <location>
        <begin position="25"/>
        <end position="470"/>
    </location>
</feature>
<dbReference type="EMBL" id="QASN01000018">
    <property type="protein sequence ID" value="PTU74222.1"/>
    <property type="molecule type" value="Genomic_DNA"/>
</dbReference>
<keyword evidence="9 13" id="KW-1015">Disulfide bond</keyword>
<keyword evidence="7" id="KW-0574">Periplasm</keyword>
<comment type="similarity">
    <text evidence="3">Belongs to the AlgX family.</text>
</comment>
<evidence type="ECO:0000256" key="8">
    <source>
        <dbReference type="ARBA" id="ARBA00022841"/>
    </source>
</evidence>
<comment type="subcellular location">
    <subcellularLocation>
        <location evidence="1">Periplasm</location>
    </subcellularLocation>
</comment>